<sequence length="248" mass="27137">MGRLRRHFFNPAHRTFIGRMWWNQASRVQLGNPGKKRRRALGPGWIPSSGVRAGQRQAADAPKGRCGGMGFVPAGVAVPGEQRPGTSGMRQVMGASSSRHGVCGDLCPDFAPKGSHRQEAWEAESELEKRTALERPPLLSPGKELAQQSHMVCVAIEARVDVVRLLKGVYVLDAGVATKGGEGEHGSGVFDINTCVTLFLVVLCDLSTYEPCCENHMFQSWIFLLHIRVLMCDLSVGTTEQRTQNDKT</sequence>
<dbReference type="Proteomes" id="UP001066276">
    <property type="component" value="Chromosome 11"/>
</dbReference>
<dbReference type="AlphaFoldDB" id="A0AAV7LIH1"/>
<organism evidence="2 3">
    <name type="scientific">Pleurodeles waltl</name>
    <name type="common">Iberian ribbed newt</name>
    <dbReference type="NCBI Taxonomy" id="8319"/>
    <lineage>
        <taxon>Eukaryota</taxon>
        <taxon>Metazoa</taxon>
        <taxon>Chordata</taxon>
        <taxon>Craniata</taxon>
        <taxon>Vertebrata</taxon>
        <taxon>Euteleostomi</taxon>
        <taxon>Amphibia</taxon>
        <taxon>Batrachia</taxon>
        <taxon>Caudata</taxon>
        <taxon>Salamandroidea</taxon>
        <taxon>Salamandridae</taxon>
        <taxon>Pleurodelinae</taxon>
        <taxon>Pleurodeles</taxon>
    </lineage>
</organism>
<reference evidence="2" key="1">
    <citation type="journal article" date="2022" name="bioRxiv">
        <title>Sequencing and chromosome-scale assembly of the giantPleurodeles waltlgenome.</title>
        <authorList>
            <person name="Brown T."/>
            <person name="Elewa A."/>
            <person name="Iarovenko S."/>
            <person name="Subramanian E."/>
            <person name="Araus A.J."/>
            <person name="Petzold A."/>
            <person name="Susuki M."/>
            <person name="Suzuki K.-i.T."/>
            <person name="Hayashi T."/>
            <person name="Toyoda A."/>
            <person name="Oliveira C."/>
            <person name="Osipova E."/>
            <person name="Leigh N.D."/>
            <person name="Simon A."/>
            <person name="Yun M.H."/>
        </authorList>
    </citation>
    <scope>NUCLEOTIDE SEQUENCE</scope>
    <source>
        <strain evidence="2">20211129_DDA</strain>
        <tissue evidence="2">Liver</tissue>
    </source>
</reference>
<protein>
    <submittedName>
        <fullName evidence="2">Uncharacterized protein</fullName>
    </submittedName>
</protein>
<proteinExistence type="predicted"/>
<name>A0AAV7LIH1_PLEWA</name>
<evidence type="ECO:0000313" key="3">
    <source>
        <dbReference type="Proteomes" id="UP001066276"/>
    </source>
</evidence>
<accession>A0AAV7LIH1</accession>
<evidence type="ECO:0000256" key="1">
    <source>
        <dbReference type="SAM" id="MobiDB-lite"/>
    </source>
</evidence>
<dbReference type="EMBL" id="JANPWB010000015">
    <property type="protein sequence ID" value="KAJ1089163.1"/>
    <property type="molecule type" value="Genomic_DNA"/>
</dbReference>
<keyword evidence="3" id="KW-1185">Reference proteome</keyword>
<gene>
    <name evidence="2" type="ORF">NDU88_002314</name>
</gene>
<evidence type="ECO:0000313" key="2">
    <source>
        <dbReference type="EMBL" id="KAJ1089163.1"/>
    </source>
</evidence>
<comment type="caution">
    <text evidence="2">The sequence shown here is derived from an EMBL/GenBank/DDBJ whole genome shotgun (WGS) entry which is preliminary data.</text>
</comment>
<feature type="region of interest" description="Disordered" evidence="1">
    <location>
        <begin position="32"/>
        <end position="55"/>
    </location>
</feature>